<evidence type="ECO:0000256" key="1">
    <source>
        <dbReference type="SAM" id="Phobius"/>
    </source>
</evidence>
<feature type="transmembrane region" description="Helical" evidence="1">
    <location>
        <begin position="21"/>
        <end position="38"/>
    </location>
</feature>
<reference key="2">
    <citation type="submission" date="2011-04" db="EMBL/GenBank/DDBJ databases">
        <title>Whole genome sequence of Melissococcus plutonius ATCC 35311.</title>
        <authorList>
            <person name="Okumura K."/>
            <person name="Arai R."/>
            <person name="Osaki M."/>
            <person name="Okura M."/>
            <person name="Kirikae T."/>
            <person name="Takamatsu D."/>
            <person name="Akiyama T."/>
        </authorList>
    </citation>
    <scope>NUCLEOTIDE SEQUENCE</scope>
    <source>
        <strain>ATCC 35311</strain>
    </source>
</reference>
<organism evidence="2 3">
    <name type="scientific">Melissococcus plutonius (strain ATCC 35311 / DSM 29964 / CIP 104052 / LMG 20360 / NCIMB 702443)</name>
    <dbReference type="NCBI Taxonomy" id="940190"/>
    <lineage>
        <taxon>Bacteria</taxon>
        <taxon>Bacillati</taxon>
        <taxon>Bacillota</taxon>
        <taxon>Bacilli</taxon>
        <taxon>Lactobacillales</taxon>
        <taxon>Enterococcaceae</taxon>
        <taxon>Melissococcus</taxon>
    </lineage>
</organism>
<dbReference type="KEGG" id="mps:MPTP_0376"/>
<dbReference type="Proteomes" id="UP000008456">
    <property type="component" value="Chromosome"/>
</dbReference>
<keyword evidence="1" id="KW-0472">Membrane</keyword>
<dbReference type="AlphaFoldDB" id="F3Y8N1"/>
<protein>
    <submittedName>
        <fullName evidence="2">Uncharacterized protein</fullName>
    </submittedName>
</protein>
<evidence type="ECO:0000313" key="2">
    <source>
        <dbReference type="EMBL" id="BAK20859.1"/>
    </source>
</evidence>
<keyword evidence="1" id="KW-1133">Transmembrane helix</keyword>
<dbReference type="EMBL" id="AP012200">
    <property type="protein sequence ID" value="BAK20859.1"/>
    <property type="molecule type" value="Genomic_DNA"/>
</dbReference>
<gene>
    <name evidence="2" type="ordered locus">MPTP_0376</name>
</gene>
<proteinExistence type="predicted"/>
<keyword evidence="1" id="KW-0812">Transmembrane</keyword>
<evidence type="ECO:0000313" key="3">
    <source>
        <dbReference type="Proteomes" id="UP000008456"/>
    </source>
</evidence>
<reference evidence="2 3" key="1">
    <citation type="journal article" date="2011" name="J. Bacteriol.">
        <title>Complete genome sequence of Melissococcus plutonius ATCC 35311.</title>
        <authorList>
            <person name="Okumura K."/>
            <person name="Arai R."/>
            <person name="Okura M."/>
            <person name="Kirikae T."/>
            <person name="Takamatsu D."/>
            <person name="Osaki M."/>
            <person name="Miyoshi-Akiyama T."/>
        </authorList>
    </citation>
    <scope>NUCLEOTIDE SEQUENCE [LARGE SCALE GENOMIC DNA]</scope>
    <source>
        <strain evidence="3">ATCC 35311 / CIP 104052 / LMG 20360 / NCIMB 702443</strain>
    </source>
</reference>
<dbReference type="HOGENOM" id="CLU_3170045_0_0_9"/>
<sequence length="47" mass="5592">MECFFDQIKHFCHVATRYDKLATSFFAFVYILLSLDSLNSKFLDTHQ</sequence>
<accession>F3Y8N1</accession>
<name>F3Y8N1_MELPT</name>
<keyword evidence="3" id="KW-1185">Reference proteome</keyword>